<dbReference type="PANTHER" id="PTHR35841">
    <property type="entry name" value="PHOSPHONATES-BINDING PERIPLASMIC PROTEIN"/>
    <property type="match status" value="1"/>
</dbReference>
<comment type="caution">
    <text evidence="3">The sequence shown here is derived from an EMBL/GenBank/DDBJ whole genome shotgun (WGS) entry which is preliminary data.</text>
</comment>
<reference evidence="4" key="1">
    <citation type="journal article" date="2019" name="Int. J. Syst. Evol. Microbiol.">
        <title>The Global Catalogue of Microorganisms (GCM) 10K type strain sequencing project: providing services to taxonomists for standard genome sequencing and annotation.</title>
        <authorList>
            <consortium name="The Broad Institute Genomics Platform"/>
            <consortium name="The Broad Institute Genome Sequencing Center for Infectious Disease"/>
            <person name="Wu L."/>
            <person name="Ma J."/>
        </authorList>
    </citation>
    <scope>NUCLEOTIDE SEQUENCE [LARGE SCALE GENOMIC DNA]</scope>
    <source>
        <strain evidence="4">DFY28</strain>
    </source>
</reference>
<dbReference type="PROSITE" id="PS51257">
    <property type="entry name" value="PROKAR_LIPOPROTEIN"/>
    <property type="match status" value="1"/>
</dbReference>
<accession>A0ABW4MYP4</accession>
<gene>
    <name evidence="3" type="primary">phnD</name>
    <name evidence="3" type="ORF">ACFSC0_05795</name>
</gene>
<keyword evidence="2" id="KW-0732">Signal</keyword>
<dbReference type="Proteomes" id="UP001597237">
    <property type="component" value="Unassembled WGS sequence"/>
</dbReference>
<evidence type="ECO:0000313" key="3">
    <source>
        <dbReference type="EMBL" id="MFD1782898.1"/>
    </source>
</evidence>
<dbReference type="Pfam" id="PF12974">
    <property type="entry name" value="Phosphonate-bd"/>
    <property type="match status" value="1"/>
</dbReference>
<dbReference type="NCBIfam" id="TIGR01098">
    <property type="entry name" value="3A0109s03R"/>
    <property type="match status" value="1"/>
</dbReference>
<dbReference type="Gene3D" id="3.40.190.10">
    <property type="entry name" value="Periplasmic binding protein-like II"/>
    <property type="match status" value="2"/>
</dbReference>
<comment type="similarity">
    <text evidence="1">Belongs to the phosphate/phosphite/phosphonate binding protein family.</text>
</comment>
<dbReference type="PANTHER" id="PTHR35841:SF1">
    <property type="entry name" value="PHOSPHONATES-BINDING PERIPLASMIC PROTEIN"/>
    <property type="match status" value="1"/>
</dbReference>
<proteinExistence type="inferred from homology"/>
<evidence type="ECO:0000256" key="2">
    <source>
        <dbReference type="ARBA" id="ARBA00022729"/>
    </source>
</evidence>
<keyword evidence="4" id="KW-1185">Reference proteome</keyword>
<protein>
    <submittedName>
        <fullName evidence="3">Phosphate/phosphite/phosphonate ABC transporter substrate-binding protein</fullName>
    </submittedName>
</protein>
<dbReference type="SUPFAM" id="SSF53850">
    <property type="entry name" value="Periplasmic binding protein-like II"/>
    <property type="match status" value="1"/>
</dbReference>
<name>A0ABW4MYP4_9CAUL</name>
<dbReference type="InterPro" id="IPR005770">
    <property type="entry name" value="PhnD"/>
</dbReference>
<dbReference type="RefSeq" id="WP_377282575.1">
    <property type="nucleotide sequence ID" value="NZ_JBHRSI010000007.1"/>
</dbReference>
<dbReference type="EMBL" id="JBHUEY010000001">
    <property type="protein sequence ID" value="MFD1782898.1"/>
    <property type="molecule type" value="Genomic_DNA"/>
</dbReference>
<evidence type="ECO:0000256" key="1">
    <source>
        <dbReference type="ARBA" id="ARBA00007162"/>
    </source>
</evidence>
<sequence>MRGLGVLRREIVGLCGALALTACGSPAPERAPNTINFSILSAESRESAIGDWTPFLDDMAKATGLTVKPFFGSNYTALIEAMRFKQTDVGWFTNQSGLEAVRRAGGEVFARSVNPSGVDGYEAVIIVPKGRGITLERLLACDRSLNFGIGDAKSTSGTLAPMTYLFAPRGIDPNACFKTVRSANHEANLFAVGAGTLDAATNNTASMERLAMLETPLARSTMQRVEIIWRSPRIPEDPMIWRKDLDPQIKAKVADFLFSYGVGDTPEAERQRAILKRIQTLPFVPADETHLIPVREMEATRDLLEAKQRGDGAAIARAQAALDAVRTERAALEAAR</sequence>
<organism evidence="3 4">
    <name type="scientific">Phenylobacterium terrae</name>
    <dbReference type="NCBI Taxonomy" id="2665495"/>
    <lineage>
        <taxon>Bacteria</taxon>
        <taxon>Pseudomonadati</taxon>
        <taxon>Pseudomonadota</taxon>
        <taxon>Alphaproteobacteria</taxon>
        <taxon>Caulobacterales</taxon>
        <taxon>Caulobacteraceae</taxon>
        <taxon>Phenylobacterium</taxon>
    </lineage>
</organism>
<evidence type="ECO:0000313" key="4">
    <source>
        <dbReference type="Proteomes" id="UP001597237"/>
    </source>
</evidence>